<gene>
    <name evidence="2" type="ORF">F9B16_33485</name>
</gene>
<dbReference type="Proteomes" id="UP000483004">
    <property type="component" value="Unassembled WGS sequence"/>
</dbReference>
<reference evidence="2 3" key="1">
    <citation type="submission" date="2019-09" db="EMBL/GenBank/DDBJ databases">
        <title>Actinomadura physcomitrii sp. nov., a novel actinomycete isolated from moss [Physcomitrium sphaericum (Ludw) Fuernr].</title>
        <authorList>
            <person name="Liu C."/>
            <person name="Zhuang X."/>
        </authorList>
    </citation>
    <scope>NUCLEOTIDE SEQUENCE [LARGE SCALE GENOMIC DNA]</scope>
    <source>
        <strain evidence="2 3">CYP1-1B</strain>
    </source>
</reference>
<evidence type="ECO:0000256" key="1">
    <source>
        <dbReference type="SAM" id="MobiDB-lite"/>
    </source>
</evidence>
<dbReference type="EMBL" id="WBMR01000134">
    <property type="protein sequence ID" value="KAB2370956.1"/>
    <property type="molecule type" value="Genomic_DNA"/>
</dbReference>
<dbReference type="OrthoDB" id="3538613at2"/>
<proteinExistence type="predicted"/>
<organism evidence="2 3">
    <name type="scientific">Actinomadura montaniterrae</name>
    <dbReference type="NCBI Taxonomy" id="1803903"/>
    <lineage>
        <taxon>Bacteria</taxon>
        <taxon>Bacillati</taxon>
        <taxon>Actinomycetota</taxon>
        <taxon>Actinomycetes</taxon>
        <taxon>Streptosporangiales</taxon>
        <taxon>Thermomonosporaceae</taxon>
        <taxon>Actinomadura</taxon>
    </lineage>
</organism>
<sequence>MNPREQVEASRDGRPLSKLPERGHPEDLLDELETAELLGRAYATVRKDRNQGLMPGFVEVCGLPHWRRRVLTGES</sequence>
<evidence type="ECO:0000313" key="3">
    <source>
        <dbReference type="Proteomes" id="UP000483004"/>
    </source>
</evidence>
<feature type="region of interest" description="Disordered" evidence="1">
    <location>
        <begin position="1"/>
        <end position="25"/>
    </location>
</feature>
<keyword evidence="3" id="KW-1185">Reference proteome</keyword>
<evidence type="ECO:0000313" key="2">
    <source>
        <dbReference type="EMBL" id="KAB2370956.1"/>
    </source>
</evidence>
<accession>A0A6L3VSA0</accession>
<protein>
    <submittedName>
        <fullName evidence="2">Uncharacterized protein</fullName>
    </submittedName>
</protein>
<name>A0A6L3VSA0_9ACTN</name>
<dbReference type="RefSeq" id="WP_151544220.1">
    <property type="nucleotide sequence ID" value="NZ_WBMR01000134.1"/>
</dbReference>
<comment type="caution">
    <text evidence="2">The sequence shown here is derived from an EMBL/GenBank/DDBJ whole genome shotgun (WGS) entry which is preliminary data.</text>
</comment>
<dbReference type="AlphaFoldDB" id="A0A6L3VSA0"/>